<proteinExistence type="predicted"/>
<evidence type="ECO:0000256" key="6">
    <source>
        <dbReference type="SAM" id="SignalP"/>
    </source>
</evidence>
<dbReference type="PANTHER" id="PTHR10671:SF108">
    <property type="entry name" value="CLAUDIN FAMILY PROTEIN-RELATED"/>
    <property type="match status" value="1"/>
</dbReference>
<dbReference type="AlphaFoldDB" id="A0A914ALC9"/>
<name>A0A914ALC9_PATMI</name>
<dbReference type="Proteomes" id="UP000887568">
    <property type="component" value="Unplaced"/>
</dbReference>
<dbReference type="OrthoDB" id="10066974at2759"/>
<feature type="chain" id="PRO_5037157013" evidence="6">
    <location>
        <begin position="24"/>
        <end position="264"/>
    </location>
</feature>
<feature type="transmembrane region" description="Helical" evidence="5">
    <location>
        <begin position="126"/>
        <end position="149"/>
    </location>
</feature>
<reference evidence="7" key="1">
    <citation type="submission" date="2022-11" db="UniProtKB">
        <authorList>
            <consortium name="EnsemblMetazoa"/>
        </authorList>
    </citation>
    <scope>IDENTIFICATION</scope>
</reference>
<organism evidence="7 8">
    <name type="scientific">Patiria miniata</name>
    <name type="common">Bat star</name>
    <name type="synonym">Asterina miniata</name>
    <dbReference type="NCBI Taxonomy" id="46514"/>
    <lineage>
        <taxon>Eukaryota</taxon>
        <taxon>Metazoa</taxon>
        <taxon>Echinodermata</taxon>
        <taxon>Eleutherozoa</taxon>
        <taxon>Asterozoa</taxon>
        <taxon>Asteroidea</taxon>
        <taxon>Valvatacea</taxon>
        <taxon>Valvatida</taxon>
        <taxon>Asterinidae</taxon>
        <taxon>Patiria</taxon>
    </lineage>
</organism>
<evidence type="ECO:0000256" key="4">
    <source>
        <dbReference type="ARBA" id="ARBA00023136"/>
    </source>
</evidence>
<feature type="transmembrane region" description="Helical" evidence="5">
    <location>
        <begin position="203"/>
        <end position="227"/>
    </location>
</feature>
<dbReference type="InterPro" id="IPR050579">
    <property type="entry name" value="PMP-22/EMP/MP20-like"/>
</dbReference>
<keyword evidence="4 5" id="KW-0472">Membrane</keyword>
<keyword evidence="8" id="KW-1185">Reference proteome</keyword>
<dbReference type="Gene3D" id="1.20.140.150">
    <property type="match status" value="1"/>
</dbReference>
<dbReference type="EnsemblMetazoa" id="XM_038208624.1">
    <property type="protein sequence ID" value="XP_038064552.1"/>
    <property type="gene ID" value="LOC119734964"/>
</dbReference>
<feature type="transmembrane region" description="Helical" evidence="5">
    <location>
        <begin position="161"/>
        <end position="183"/>
    </location>
</feature>
<keyword evidence="2 5" id="KW-0812">Transmembrane</keyword>
<dbReference type="PANTHER" id="PTHR10671">
    <property type="entry name" value="EPITHELIAL MEMBRANE PROTEIN-RELATED"/>
    <property type="match status" value="1"/>
</dbReference>
<dbReference type="GO" id="GO:0005886">
    <property type="term" value="C:plasma membrane"/>
    <property type="evidence" value="ECO:0007669"/>
    <property type="project" value="TreeGrafter"/>
</dbReference>
<keyword evidence="3 5" id="KW-1133">Transmembrane helix</keyword>
<dbReference type="RefSeq" id="XP_038064552.1">
    <property type="nucleotide sequence ID" value="XM_038208624.1"/>
</dbReference>
<evidence type="ECO:0000256" key="2">
    <source>
        <dbReference type="ARBA" id="ARBA00022692"/>
    </source>
</evidence>
<sequence>MPFAKTSTLLLALFAGFVGLILGAVSIGTPYWTQSTYSGPVRTYFMSNGTMLPQPPPRMLIRNRGLWVFCHYLLNVNYTDYGEVTESDEPEDAFVECEAYNFTSSIKASAPGASYLSVRFYMEKSACVIACAALMMQFCAAMTSLQGTWTMLTVLFTDSGIMFLIGAFFNLLSTLFFMVSFIYGTNEVPEVLPPFPTGYQLNYSWSFFLAWASFGLTLLSGTLYLLIARAWHQEEVWVRAVLEKPGANKKEETMSSRRKLMGKL</sequence>
<evidence type="ECO:0000313" key="8">
    <source>
        <dbReference type="Proteomes" id="UP000887568"/>
    </source>
</evidence>
<evidence type="ECO:0000313" key="7">
    <source>
        <dbReference type="EnsemblMetazoa" id="XP_038064552.1"/>
    </source>
</evidence>
<keyword evidence="6" id="KW-0732">Signal</keyword>
<dbReference type="InterPro" id="IPR004031">
    <property type="entry name" value="PMP22/EMP/MP20/Claudin"/>
</dbReference>
<evidence type="ECO:0000256" key="3">
    <source>
        <dbReference type="ARBA" id="ARBA00022989"/>
    </source>
</evidence>
<comment type="subcellular location">
    <subcellularLocation>
        <location evidence="1">Membrane</location>
        <topology evidence="1">Multi-pass membrane protein</topology>
    </subcellularLocation>
</comment>
<dbReference type="Pfam" id="PF13903">
    <property type="entry name" value="Claudin_2"/>
    <property type="match status" value="1"/>
</dbReference>
<protein>
    <submittedName>
        <fullName evidence="7">Uncharacterized protein</fullName>
    </submittedName>
</protein>
<dbReference type="GeneID" id="119734964"/>
<evidence type="ECO:0000256" key="1">
    <source>
        <dbReference type="ARBA" id="ARBA00004141"/>
    </source>
</evidence>
<evidence type="ECO:0000256" key="5">
    <source>
        <dbReference type="SAM" id="Phobius"/>
    </source>
</evidence>
<dbReference type="OMA" id="WHLEEVW"/>
<feature type="signal peptide" evidence="6">
    <location>
        <begin position="1"/>
        <end position="23"/>
    </location>
</feature>
<accession>A0A914ALC9</accession>